<gene>
    <name evidence="3" type="ORF">K504DRAFT_491646</name>
</gene>
<reference evidence="3" key="1">
    <citation type="journal article" date="2020" name="Stud. Mycol.">
        <title>101 Dothideomycetes genomes: a test case for predicting lifestyles and emergence of pathogens.</title>
        <authorList>
            <person name="Haridas S."/>
            <person name="Albert R."/>
            <person name="Binder M."/>
            <person name="Bloem J."/>
            <person name="Labutti K."/>
            <person name="Salamov A."/>
            <person name="Andreopoulos B."/>
            <person name="Baker S."/>
            <person name="Barry K."/>
            <person name="Bills G."/>
            <person name="Bluhm B."/>
            <person name="Cannon C."/>
            <person name="Castanera R."/>
            <person name="Culley D."/>
            <person name="Daum C."/>
            <person name="Ezra D."/>
            <person name="Gonzalez J."/>
            <person name="Henrissat B."/>
            <person name="Kuo A."/>
            <person name="Liang C."/>
            <person name="Lipzen A."/>
            <person name="Lutzoni F."/>
            <person name="Magnuson J."/>
            <person name="Mondo S."/>
            <person name="Nolan M."/>
            <person name="Ohm R."/>
            <person name="Pangilinan J."/>
            <person name="Park H.-J."/>
            <person name="Ramirez L."/>
            <person name="Alfaro M."/>
            <person name="Sun H."/>
            <person name="Tritt A."/>
            <person name="Yoshinaga Y."/>
            <person name="Zwiers L.-H."/>
            <person name="Turgeon B."/>
            <person name="Goodwin S."/>
            <person name="Spatafora J."/>
            <person name="Crous P."/>
            <person name="Grigoriev I."/>
        </authorList>
    </citation>
    <scope>NUCLEOTIDE SEQUENCE</scope>
    <source>
        <strain evidence="3">CBS 279.74</strain>
    </source>
</reference>
<evidence type="ECO:0000256" key="2">
    <source>
        <dbReference type="SAM" id="SignalP"/>
    </source>
</evidence>
<feature type="chain" id="PRO_5026178695" evidence="2">
    <location>
        <begin position="21"/>
        <end position="300"/>
    </location>
</feature>
<dbReference type="Proteomes" id="UP000799428">
    <property type="component" value="Unassembled WGS sequence"/>
</dbReference>
<organism evidence="3 4">
    <name type="scientific">Pleomassaria siparia CBS 279.74</name>
    <dbReference type="NCBI Taxonomy" id="1314801"/>
    <lineage>
        <taxon>Eukaryota</taxon>
        <taxon>Fungi</taxon>
        <taxon>Dikarya</taxon>
        <taxon>Ascomycota</taxon>
        <taxon>Pezizomycotina</taxon>
        <taxon>Dothideomycetes</taxon>
        <taxon>Pleosporomycetidae</taxon>
        <taxon>Pleosporales</taxon>
        <taxon>Pleomassariaceae</taxon>
        <taxon>Pleomassaria</taxon>
    </lineage>
</organism>
<sequence length="300" mass="31853">MLFIASLGIGAGLLVAGTAAKPVARVVTLYPHLPYRHYDIVPRNGTDVKALNGTSIHVVNSTHVNALNSTSINRRNVTSVNAVNVTSINAVNSTSVNAVNGTSLRIRNVTSINAVNVTSINAVNGTSVNAVNITSLDTGNVTSINAVVAVAVNTTATNSTASPAWSRYLGTLAICPDESAREEEACIRTDIEDNGESRCQALDVQFSVKSIDFTPYDLASYSCKVFAEGDMPCDPEAEAQQSLQGGVVLPYTTMLDVSTSDPDLVNDVSYVQCQATRFPPARRQAEKRSTKGSWKLSGVW</sequence>
<feature type="region of interest" description="Disordered" evidence="1">
    <location>
        <begin position="281"/>
        <end position="300"/>
    </location>
</feature>
<feature type="signal peptide" evidence="2">
    <location>
        <begin position="1"/>
        <end position="20"/>
    </location>
</feature>
<dbReference type="EMBL" id="MU005771">
    <property type="protein sequence ID" value="KAF2709031.1"/>
    <property type="molecule type" value="Genomic_DNA"/>
</dbReference>
<protein>
    <submittedName>
        <fullName evidence="3">Uncharacterized protein</fullName>
    </submittedName>
</protein>
<evidence type="ECO:0000313" key="3">
    <source>
        <dbReference type="EMBL" id="KAF2709031.1"/>
    </source>
</evidence>
<dbReference type="PANTHER" id="PTHR35245">
    <property type="match status" value="1"/>
</dbReference>
<name>A0A6G1K9B3_9PLEO</name>
<keyword evidence="2" id="KW-0732">Signal</keyword>
<dbReference type="AlphaFoldDB" id="A0A6G1K9B3"/>
<keyword evidence="4" id="KW-1185">Reference proteome</keyword>
<dbReference type="PANTHER" id="PTHR35245:SF2">
    <property type="entry name" value="DISINTEGRIN DOMAIN-CONTAINING PROTEIN"/>
    <property type="match status" value="1"/>
</dbReference>
<proteinExistence type="predicted"/>
<accession>A0A6G1K9B3</accession>
<evidence type="ECO:0000313" key="4">
    <source>
        <dbReference type="Proteomes" id="UP000799428"/>
    </source>
</evidence>
<evidence type="ECO:0000256" key="1">
    <source>
        <dbReference type="SAM" id="MobiDB-lite"/>
    </source>
</evidence>